<comment type="caution">
    <text evidence="5">The sequence shown here is derived from an EMBL/GenBank/DDBJ whole genome shotgun (WGS) entry which is preliminary data.</text>
</comment>
<accession>A0A820V3L9</accession>
<protein>
    <recommendedName>
        <fullName evidence="3">CCHC-type domain-containing protein</fullName>
    </recommendedName>
</protein>
<dbReference type="AlphaFoldDB" id="A0A820V3L9"/>
<feature type="domain" description="CCHC-type" evidence="3">
    <location>
        <begin position="465"/>
        <end position="478"/>
    </location>
</feature>
<name>A0A820V3L9_9BILA</name>
<evidence type="ECO:0000256" key="2">
    <source>
        <dbReference type="SAM" id="MobiDB-lite"/>
    </source>
</evidence>
<feature type="compositionally biased region" description="Low complexity" evidence="2">
    <location>
        <begin position="413"/>
        <end position="425"/>
    </location>
</feature>
<dbReference type="Proteomes" id="UP000663838">
    <property type="component" value="Unassembled WGS sequence"/>
</dbReference>
<dbReference type="InterPro" id="IPR036875">
    <property type="entry name" value="Znf_CCHC_sf"/>
</dbReference>
<evidence type="ECO:0000259" key="3">
    <source>
        <dbReference type="PROSITE" id="PS50158"/>
    </source>
</evidence>
<dbReference type="InterPro" id="IPR001878">
    <property type="entry name" value="Znf_CCHC"/>
</dbReference>
<feature type="compositionally biased region" description="Polar residues" evidence="2">
    <location>
        <begin position="426"/>
        <end position="449"/>
    </location>
</feature>
<keyword evidence="1" id="KW-0862">Zinc</keyword>
<dbReference type="SUPFAM" id="SSF57756">
    <property type="entry name" value="Retrovirus zinc finger-like domains"/>
    <property type="match status" value="1"/>
</dbReference>
<dbReference type="EMBL" id="CAJNYV010005879">
    <property type="protein sequence ID" value="CAF3787573.1"/>
    <property type="molecule type" value="Genomic_DNA"/>
</dbReference>
<sequence>MVRTRTGLYLSKRSNSQSTSDQKEEEHEIQSSMSNINTNKADLYITNTTCSPPKPESSTTKITSSSFISTDTTEATMTVLPEIINQASVNNTSNINEDKELARISYYNGTTNIYSWLTAIKSVFIDLKYDETMWANKAKYYLLDLAAQFVYINDDRMITWKSFQHLMINQYQSTTTSDHNDSLLGTSTNFNIIPQRDTAYISDTLAVKAHHALVLEDLKTLPKFSGEEPQSIHSWLEEIELIYDKAYITDIDKCYRTLKLLSNIDDKWVEFIRRQKLDWNEFKYKLISRFEGKKEQTRIELEDAIRHRYYYDNEPMHHYYSDIMRKCDLLEEEYPVSDSHRIDYIIRGLPDSIQDQLLIREYSTPKELLAVLQKIEERRKRTHFEQHVTSIDENIASSTTRTTPALPAASYRTNSSQSNSSITQQPNRYSNNIFYNDQPQHYRSSSYQTPTYNQPRMQQHRLIQCYNCGKLGHKAPDCFKAKQHLN</sequence>
<evidence type="ECO:0000313" key="5">
    <source>
        <dbReference type="EMBL" id="CAF4495001.1"/>
    </source>
</evidence>
<feature type="region of interest" description="Disordered" evidence="2">
    <location>
        <begin position="1"/>
        <end position="34"/>
    </location>
</feature>
<dbReference type="GO" id="GO:0003676">
    <property type="term" value="F:nucleic acid binding"/>
    <property type="evidence" value="ECO:0007669"/>
    <property type="project" value="InterPro"/>
</dbReference>
<dbReference type="PROSITE" id="PS50158">
    <property type="entry name" value="ZF_CCHC"/>
    <property type="match status" value="1"/>
</dbReference>
<dbReference type="GO" id="GO:0008270">
    <property type="term" value="F:zinc ion binding"/>
    <property type="evidence" value="ECO:0007669"/>
    <property type="project" value="UniProtKB-KW"/>
</dbReference>
<gene>
    <name evidence="4" type="ORF">KIK155_LOCUS31685</name>
    <name evidence="5" type="ORF">TOA249_LOCUS2934</name>
</gene>
<evidence type="ECO:0000256" key="1">
    <source>
        <dbReference type="PROSITE-ProRule" id="PRU00047"/>
    </source>
</evidence>
<feature type="region of interest" description="Disordered" evidence="2">
    <location>
        <begin position="395"/>
        <end position="449"/>
    </location>
</feature>
<dbReference type="EMBL" id="CAJOBS010000098">
    <property type="protein sequence ID" value="CAF4495001.1"/>
    <property type="molecule type" value="Genomic_DNA"/>
</dbReference>
<proteinExistence type="predicted"/>
<organism evidence="5 6">
    <name type="scientific">Rotaria socialis</name>
    <dbReference type="NCBI Taxonomy" id="392032"/>
    <lineage>
        <taxon>Eukaryota</taxon>
        <taxon>Metazoa</taxon>
        <taxon>Spiralia</taxon>
        <taxon>Gnathifera</taxon>
        <taxon>Rotifera</taxon>
        <taxon>Eurotatoria</taxon>
        <taxon>Bdelloidea</taxon>
        <taxon>Philodinida</taxon>
        <taxon>Philodinidae</taxon>
        <taxon>Rotaria</taxon>
    </lineage>
</organism>
<evidence type="ECO:0000313" key="4">
    <source>
        <dbReference type="EMBL" id="CAF3787573.1"/>
    </source>
</evidence>
<dbReference type="SMART" id="SM00343">
    <property type="entry name" value="ZnF_C2HC"/>
    <property type="match status" value="1"/>
</dbReference>
<reference evidence="5" key="1">
    <citation type="submission" date="2021-02" db="EMBL/GenBank/DDBJ databases">
        <authorList>
            <person name="Nowell W R."/>
        </authorList>
    </citation>
    <scope>NUCLEOTIDE SEQUENCE</scope>
</reference>
<dbReference type="Pfam" id="PF00098">
    <property type="entry name" value="zf-CCHC"/>
    <property type="match status" value="1"/>
</dbReference>
<evidence type="ECO:0000313" key="6">
    <source>
        <dbReference type="Proteomes" id="UP000663838"/>
    </source>
</evidence>
<keyword evidence="1" id="KW-0479">Metal-binding</keyword>
<dbReference type="Proteomes" id="UP000663865">
    <property type="component" value="Unassembled WGS sequence"/>
</dbReference>
<keyword evidence="1" id="KW-0863">Zinc-finger</keyword>